<dbReference type="EMBL" id="AYYC01000505">
    <property type="protein sequence ID" value="ETK05530.1"/>
    <property type="molecule type" value="Genomic_DNA"/>
</dbReference>
<evidence type="ECO:0000313" key="1">
    <source>
        <dbReference type="EMBL" id="ETK05530.1"/>
    </source>
</evidence>
<comment type="caution">
    <text evidence="1">The sequence shown here is derived from an EMBL/GenBank/DDBJ whole genome shotgun (WGS) entry which is preliminary data.</text>
</comment>
<protein>
    <submittedName>
        <fullName evidence="1">Uncharacterized protein</fullName>
    </submittedName>
</protein>
<proteinExistence type="predicted"/>
<accession>W2CEJ4</accession>
<dbReference type="AlphaFoldDB" id="W2CEJ4"/>
<gene>
    <name evidence="1" type="ORF">T229_02805</name>
</gene>
<organism evidence="1 2">
    <name type="scientific">Tannerella sp. oral taxon BU063 isolate Cell 5</name>
    <dbReference type="NCBI Taxonomy" id="1410950"/>
    <lineage>
        <taxon>Bacteria</taxon>
        <taxon>Pseudomonadati</taxon>
        <taxon>Bacteroidota</taxon>
        <taxon>Bacteroidia</taxon>
        <taxon>Bacteroidales</taxon>
        <taxon>Tannerellaceae</taxon>
        <taxon>Tannerella</taxon>
    </lineage>
</organism>
<dbReference type="PATRIC" id="fig|1410950.3.peg.197"/>
<name>W2CEJ4_9BACT</name>
<sequence length="95" mass="10364">MREISMNKEREKQYISEAFTPKKAAITLRVEFEVATQGNSLVLERSITGKDWVPAQVVTGFGFDGSAVEFGVDGITPGQQLRLVAGAPGKAMYIE</sequence>
<evidence type="ECO:0000313" key="2">
    <source>
        <dbReference type="Proteomes" id="UP000018872"/>
    </source>
</evidence>
<dbReference type="Proteomes" id="UP000018872">
    <property type="component" value="Unassembled WGS sequence"/>
</dbReference>
<reference evidence="1 2" key="1">
    <citation type="submission" date="2013-11" db="EMBL/GenBank/DDBJ databases">
        <title>Single cell genomics of uncultured Tannerella BU063 (oral taxon 286).</title>
        <authorList>
            <person name="Beall C.J."/>
            <person name="Campbell A.G."/>
            <person name="Griffen A.L."/>
            <person name="Podar M."/>
            <person name="Leys E.J."/>
        </authorList>
    </citation>
    <scope>NUCLEOTIDE SEQUENCE [LARGE SCALE GENOMIC DNA]</scope>
    <source>
        <strain evidence="1">Cell 5</strain>
    </source>
</reference>